<dbReference type="InterPro" id="IPR051010">
    <property type="entry name" value="BCAA_transport"/>
</dbReference>
<evidence type="ECO:0000313" key="6">
    <source>
        <dbReference type="EMBL" id="MBI4923515.1"/>
    </source>
</evidence>
<dbReference type="InterPro" id="IPR028082">
    <property type="entry name" value="Peripla_BP_I"/>
</dbReference>
<dbReference type="GO" id="GO:0006865">
    <property type="term" value="P:amino acid transport"/>
    <property type="evidence" value="ECO:0007669"/>
    <property type="project" value="UniProtKB-KW"/>
</dbReference>
<comment type="caution">
    <text evidence="6">The sequence shown here is derived from an EMBL/GenBank/DDBJ whole genome shotgun (WGS) entry which is preliminary data.</text>
</comment>
<accession>A0A933L718</accession>
<dbReference type="CDD" id="cd06268">
    <property type="entry name" value="PBP1_ABC_transporter_LIVBP-like"/>
    <property type="match status" value="1"/>
</dbReference>
<feature type="signal peptide" evidence="4">
    <location>
        <begin position="1"/>
        <end position="20"/>
    </location>
</feature>
<dbReference type="Pfam" id="PF13458">
    <property type="entry name" value="Peripla_BP_6"/>
    <property type="match status" value="1"/>
</dbReference>
<keyword evidence="3" id="KW-0813">Transport</keyword>
<protein>
    <submittedName>
        <fullName evidence="6">ABC transporter substrate-binding protein</fullName>
    </submittedName>
</protein>
<dbReference type="SUPFAM" id="SSF53822">
    <property type="entry name" value="Periplasmic binding protein-like I"/>
    <property type="match status" value="1"/>
</dbReference>
<proteinExistence type="inferred from homology"/>
<dbReference type="PANTHER" id="PTHR30483">
    <property type="entry name" value="LEUCINE-SPECIFIC-BINDING PROTEIN"/>
    <property type="match status" value="1"/>
</dbReference>
<evidence type="ECO:0000313" key="7">
    <source>
        <dbReference type="Proteomes" id="UP000782610"/>
    </source>
</evidence>
<dbReference type="InterPro" id="IPR028081">
    <property type="entry name" value="Leu-bd"/>
</dbReference>
<evidence type="ECO:0000256" key="1">
    <source>
        <dbReference type="ARBA" id="ARBA00010062"/>
    </source>
</evidence>
<keyword evidence="3" id="KW-0029">Amino-acid transport</keyword>
<evidence type="ECO:0000256" key="3">
    <source>
        <dbReference type="ARBA" id="ARBA00022970"/>
    </source>
</evidence>
<organism evidence="6 7">
    <name type="scientific">Devosia nanyangense</name>
    <dbReference type="NCBI Taxonomy" id="1228055"/>
    <lineage>
        <taxon>Bacteria</taxon>
        <taxon>Pseudomonadati</taxon>
        <taxon>Pseudomonadota</taxon>
        <taxon>Alphaproteobacteria</taxon>
        <taxon>Hyphomicrobiales</taxon>
        <taxon>Devosiaceae</taxon>
        <taxon>Devosia</taxon>
    </lineage>
</organism>
<gene>
    <name evidence="6" type="ORF">HY834_17385</name>
</gene>
<dbReference type="AlphaFoldDB" id="A0A933L718"/>
<feature type="domain" description="Leucine-binding protein" evidence="5">
    <location>
        <begin position="86"/>
        <end position="356"/>
    </location>
</feature>
<dbReference type="PANTHER" id="PTHR30483:SF6">
    <property type="entry name" value="PERIPLASMIC BINDING PROTEIN OF ABC TRANSPORTER FOR NATURAL AMINO ACIDS"/>
    <property type="match status" value="1"/>
</dbReference>
<dbReference type="EMBL" id="JACRAF010000057">
    <property type="protein sequence ID" value="MBI4923515.1"/>
    <property type="molecule type" value="Genomic_DNA"/>
</dbReference>
<keyword evidence="2 4" id="KW-0732">Signal</keyword>
<feature type="chain" id="PRO_5037069303" evidence="4">
    <location>
        <begin position="21"/>
        <end position="391"/>
    </location>
</feature>
<comment type="similarity">
    <text evidence="1">Belongs to the leucine-binding protein family.</text>
</comment>
<sequence>MTRCLAAIGLLLAFAVQAGATFAGGSVTIGYLGLSDDPRYQPDLVYTRIEINPPDDPTFGAKMGVDDLGIIGQAVGMSFTLDFEKAADITGLVDAVRRMVAAGEHFVIVDLPASLLDQVAALTRDQPVTLINATAPDDYLRTRCYPNLLHSAASDRMLADAMVQYLRTQNWTRVLVLYGEEKRDKEIADAFTAAAQRLRLDIADTRQFTLATDPANREQNNAKLITGGADYDLVFLADSFGEFGRYLPYATQLPRPVVGTAGLVASAWHWSADHDSATQVTLRFGRFTNGLRMTGHDWSTWMAAKAIVTSYVKANSEDFKKVDAFMRSNRLRVDGSKGVSMNFRPWDGQLRMPIMLSTSNAVIDVAPLEGFLHQTNVLDTLGTDEPEFKCQ</sequence>
<name>A0A933L718_9HYPH</name>
<dbReference type="Gene3D" id="3.40.50.2300">
    <property type="match status" value="2"/>
</dbReference>
<evidence type="ECO:0000256" key="2">
    <source>
        <dbReference type="ARBA" id="ARBA00022729"/>
    </source>
</evidence>
<reference evidence="6" key="1">
    <citation type="submission" date="2020-07" db="EMBL/GenBank/DDBJ databases">
        <title>Huge and variable diversity of episymbiotic CPR bacteria and DPANN archaea in groundwater ecosystems.</title>
        <authorList>
            <person name="He C.Y."/>
            <person name="Keren R."/>
            <person name="Whittaker M."/>
            <person name="Farag I.F."/>
            <person name="Doudna J."/>
            <person name="Cate J.H.D."/>
            <person name="Banfield J.F."/>
        </authorList>
    </citation>
    <scope>NUCLEOTIDE SEQUENCE</scope>
    <source>
        <strain evidence="6">NC_groundwater_1586_Pr3_B-0.1um_66_15</strain>
    </source>
</reference>
<evidence type="ECO:0000256" key="4">
    <source>
        <dbReference type="SAM" id="SignalP"/>
    </source>
</evidence>
<dbReference type="Proteomes" id="UP000782610">
    <property type="component" value="Unassembled WGS sequence"/>
</dbReference>
<evidence type="ECO:0000259" key="5">
    <source>
        <dbReference type="Pfam" id="PF13458"/>
    </source>
</evidence>